<proteinExistence type="predicted"/>
<reference evidence="3 4" key="1">
    <citation type="journal article" date="2021" name="Nat. Commun.">
        <title>Genetic determinants of endophytism in the Arabidopsis root mycobiome.</title>
        <authorList>
            <person name="Mesny F."/>
            <person name="Miyauchi S."/>
            <person name="Thiergart T."/>
            <person name="Pickel B."/>
            <person name="Atanasova L."/>
            <person name="Karlsson M."/>
            <person name="Huettel B."/>
            <person name="Barry K.W."/>
            <person name="Haridas S."/>
            <person name="Chen C."/>
            <person name="Bauer D."/>
            <person name="Andreopoulos W."/>
            <person name="Pangilinan J."/>
            <person name="LaButti K."/>
            <person name="Riley R."/>
            <person name="Lipzen A."/>
            <person name="Clum A."/>
            <person name="Drula E."/>
            <person name="Henrissat B."/>
            <person name="Kohler A."/>
            <person name="Grigoriev I.V."/>
            <person name="Martin F.M."/>
            <person name="Hacquard S."/>
        </authorList>
    </citation>
    <scope>NUCLEOTIDE SEQUENCE [LARGE SCALE GENOMIC DNA]</scope>
    <source>
        <strain evidence="3 4">MPI-SDFR-AT-0080</strain>
    </source>
</reference>
<gene>
    <name evidence="3" type="ORF">B0J12DRAFT_681646</name>
</gene>
<keyword evidence="4" id="KW-1185">Reference proteome</keyword>
<keyword evidence="2" id="KW-0732">Signal</keyword>
<feature type="region of interest" description="Disordered" evidence="1">
    <location>
        <begin position="35"/>
        <end position="54"/>
    </location>
</feature>
<evidence type="ECO:0000313" key="4">
    <source>
        <dbReference type="Proteomes" id="UP000774617"/>
    </source>
</evidence>
<evidence type="ECO:0008006" key="5">
    <source>
        <dbReference type="Google" id="ProtNLM"/>
    </source>
</evidence>
<sequence>MLSYSSWRMLSVSLTTATLPLPTMCNTIDCHQGVEPGEYQPPTDLPLQSQNKLKPPRVLGNATPARHHFCGVAVLSLGILSFLPSIRSS</sequence>
<name>A0ABQ8FW23_9PEZI</name>
<protein>
    <recommendedName>
        <fullName evidence="5">Secreted protein</fullName>
    </recommendedName>
</protein>
<accession>A0ABQ8FW23</accession>
<evidence type="ECO:0000256" key="2">
    <source>
        <dbReference type="SAM" id="SignalP"/>
    </source>
</evidence>
<comment type="caution">
    <text evidence="3">The sequence shown here is derived from an EMBL/GenBank/DDBJ whole genome shotgun (WGS) entry which is preliminary data.</text>
</comment>
<dbReference type="Proteomes" id="UP000774617">
    <property type="component" value="Unassembled WGS sequence"/>
</dbReference>
<feature type="signal peptide" evidence="2">
    <location>
        <begin position="1"/>
        <end position="25"/>
    </location>
</feature>
<evidence type="ECO:0000313" key="3">
    <source>
        <dbReference type="EMBL" id="KAH7030444.1"/>
    </source>
</evidence>
<organism evidence="3 4">
    <name type="scientific">Macrophomina phaseolina</name>
    <dbReference type="NCBI Taxonomy" id="35725"/>
    <lineage>
        <taxon>Eukaryota</taxon>
        <taxon>Fungi</taxon>
        <taxon>Dikarya</taxon>
        <taxon>Ascomycota</taxon>
        <taxon>Pezizomycotina</taxon>
        <taxon>Dothideomycetes</taxon>
        <taxon>Dothideomycetes incertae sedis</taxon>
        <taxon>Botryosphaeriales</taxon>
        <taxon>Botryosphaeriaceae</taxon>
        <taxon>Macrophomina</taxon>
    </lineage>
</organism>
<evidence type="ECO:0000256" key="1">
    <source>
        <dbReference type="SAM" id="MobiDB-lite"/>
    </source>
</evidence>
<dbReference type="EMBL" id="JAGTJR010000044">
    <property type="protein sequence ID" value="KAH7030444.1"/>
    <property type="molecule type" value="Genomic_DNA"/>
</dbReference>
<feature type="chain" id="PRO_5047168685" description="Secreted protein" evidence="2">
    <location>
        <begin position="26"/>
        <end position="89"/>
    </location>
</feature>